<reference evidence="4" key="1">
    <citation type="submission" date="2022-11" db="UniProtKB">
        <authorList>
            <consortium name="WormBaseParasite"/>
        </authorList>
    </citation>
    <scope>IDENTIFICATION</scope>
</reference>
<keyword evidence="3" id="KW-1185">Reference proteome</keyword>
<evidence type="ECO:0000259" key="2">
    <source>
        <dbReference type="PROSITE" id="PS50822"/>
    </source>
</evidence>
<evidence type="ECO:0000313" key="3">
    <source>
        <dbReference type="Proteomes" id="UP000887540"/>
    </source>
</evidence>
<dbReference type="SUPFAM" id="SSF101690">
    <property type="entry name" value="PAZ domain"/>
    <property type="match status" value="1"/>
</dbReference>
<dbReference type="Gene3D" id="3.40.50.2300">
    <property type="match status" value="1"/>
</dbReference>
<sequence length="511" mass="58084">MGILSLSYPMEVLQVCDNQRVSSDKQKPDLVSKLIRCAAILPRKMASTIEKHTRAHRLGLPNPWLDNANIKVFKEPVKVNARLLCHPSVQYQSENCALRDRCSWRFSDRTRYILPARCKSWVATYIHNGNGNGNDHIARQNIVEMLKEFMRQLVQLANSHGMDVSPPLRFGYVSNMLEMQECIQAMKKDNVEFAFFLTDDQIEDMHAFMKLLELQNDIVTQDLRLSTMENVVKNRKRITLENVILKMNVKLGGLNHNITINNPQFHNLLDPHTLFIGFGIDHPVFGMIHLPLPGEDKTDENGSSEDSNGENGNGSHEKGKKKDKETSQKPKTLGLELAPPTVVGVAANDGKHPFEFTGDYVFQTPSRDEKVMLIQRGDDDRLLLQDIIETIIERFQKNRGYLPSRVVVYRNGCSEGQYANVLSHEIPLIKHAMVRMKCGDAPLTFIVPNKMNNIRLIPEKIDPSVQKTAPEQNIKPGYVIDTKVVHPLWREFYLCSHTTIQVSSTVQSVQA</sequence>
<dbReference type="Gene3D" id="3.30.420.10">
    <property type="entry name" value="Ribonuclease H-like superfamily/Ribonuclease H"/>
    <property type="match status" value="1"/>
</dbReference>
<dbReference type="GO" id="GO:0003676">
    <property type="term" value="F:nucleic acid binding"/>
    <property type="evidence" value="ECO:0007669"/>
    <property type="project" value="InterPro"/>
</dbReference>
<dbReference type="PANTHER" id="PTHR22891">
    <property type="entry name" value="EUKARYOTIC TRANSLATION INITIATION FACTOR 2C"/>
    <property type="match status" value="1"/>
</dbReference>
<accession>A0A914EJ68</accession>
<dbReference type="WBParaSite" id="ACRNAN_scaffold8296.g19487.t1">
    <property type="protein sequence ID" value="ACRNAN_scaffold8296.g19487.t1"/>
    <property type="gene ID" value="ACRNAN_scaffold8296.g19487"/>
</dbReference>
<evidence type="ECO:0000256" key="1">
    <source>
        <dbReference type="SAM" id="MobiDB-lite"/>
    </source>
</evidence>
<feature type="region of interest" description="Disordered" evidence="1">
    <location>
        <begin position="291"/>
        <end position="335"/>
    </location>
</feature>
<dbReference type="InterPro" id="IPR036397">
    <property type="entry name" value="RNaseH_sf"/>
</dbReference>
<evidence type="ECO:0000313" key="4">
    <source>
        <dbReference type="WBParaSite" id="ACRNAN_scaffold8296.g19487.t1"/>
    </source>
</evidence>
<feature type="compositionally biased region" description="Basic and acidic residues" evidence="1">
    <location>
        <begin position="315"/>
        <end position="328"/>
    </location>
</feature>
<protein>
    <submittedName>
        <fullName evidence="4">Piwi domain-containing protein</fullName>
    </submittedName>
</protein>
<feature type="compositionally biased region" description="Polar residues" evidence="1">
    <location>
        <begin position="304"/>
        <end position="314"/>
    </location>
</feature>
<dbReference type="SUPFAM" id="SSF53098">
    <property type="entry name" value="Ribonuclease H-like"/>
    <property type="match status" value="1"/>
</dbReference>
<dbReference type="PROSITE" id="PS50822">
    <property type="entry name" value="PIWI"/>
    <property type="match status" value="1"/>
</dbReference>
<organism evidence="3 4">
    <name type="scientific">Acrobeloides nanus</name>
    <dbReference type="NCBI Taxonomy" id="290746"/>
    <lineage>
        <taxon>Eukaryota</taxon>
        <taxon>Metazoa</taxon>
        <taxon>Ecdysozoa</taxon>
        <taxon>Nematoda</taxon>
        <taxon>Chromadorea</taxon>
        <taxon>Rhabditida</taxon>
        <taxon>Tylenchina</taxon>
        <taxon>Cephalobomorpha</taxon>
        <taxon>Cephaloboidea</taxon>
        <taxon>Cephalobidae</taxon>
        <taxon>Acrobeloides</taxon>
    </lineage>
</organism>
<dbReference type="AlphaFoldDB" id="A0A914EJ68"/>
<proteinExistence type="predicted"/>
<dbReference type="Pfam" id="PF02171">
    <property type="entry name" value="Piwi"/>
    <property type="match status" value="1"/>
</dbReference>
<dbReference type="SMART" id="SM00950">
    <property type="entry name" value="Piwi"/>
    <property type="match status" value="1"/>
</dbReference>
<dbReference type="InterPro" id="IPR036085">
    <property type="entry name" value="PAZ_dom_sf"/>
</dbReference>
<name>A0A914EJ68_9BILA</name>
<dbReference type="InterPro" id="IPR003165">
    <property type="entry name" value="Piwi"/>
</dbReference>
<feature type="domain" description="Piwi" evidence="2">
    <location>
        <begin position="192"/>
        <end position="497"/>
    </location>
</feature>
<dbReference type="Proteomes" id="UP000887540">
    <property type="component" value="Unplaced"/>
</dbReference>
<dbReference type="InterPro" id="IPR012337">
    <property type="entry name" value="RNaseH-like_sf"/>
</dbReference>